<organism evidence="1 2">
    <name type="scientific">Brevundimonas diminuta</name>
    <name type="common">Pseudomonas diminuta</name>
    <dbReference type="NCBI Taxonomy" id="293"/>
    <lineage>
        <taxon>Bacteria</taxon>
        <taxon>Pseudomonadati</taxon>
        <taxon>Pseudomonadota</taxon>
        <taxon>Alphaproteobacteria</taxon>
        <taxon>Caulobacterales</taxon>
        <taxon>Caulobacteraceae</taxon>
        <taxon>Brevundimonas</taxon>
    </lineage>
</organism>
<proteinExistence type="predicted"/>
<accession>A0A1Z3M055</accession>
<dbReference type="Proteomes" id="UP000197024">
    <property type="component" value="Chromosome"/>
</dbReference>
<reference evidence="1 2" key="2">
    <citation type="submission" date="2017-06" db="EMBL/GenBank/DDBJ databases">
        <authorList>
            <person name="Kim H.J."/>
            <person name="Triplett B.A."/>
        </authorList>
    </citation>
    <scope>NUCLEOTIDE SEQUENCE [LARGE SCALE GENOMIC DNA]</scope>
    <source>
        <strain evidence="1 2">BZC3</strain>
    </source>
</reference>
<dbReference type="EMBL" id="CP021995">
    <property type="protein sequence ID" value="ASD27725.1"/>
    <property type="molecule type" value="Genomic_DNA"/>
</dbReference>
<dbReference type="AlphaFoldDB" id="A0A1Z3M055"/>
<protein>
    <submittedName>
        <fullName evidence="1">Uncharacterized protein</fullName>
    </submittedName>
</protein>
<gene>
    <name evidence="1" type="ORF">CD943_13025</name>
</gene>
<dbReference type="RefSeq" id="WP_088411296.1">
    <property type="nucleotide sequence ID" value="NZ_CP021995.1"/>
</dbReference>
<reference evidence="1 2" key="1">
    <citation type="submission" date="2017-06" db="EMBL/GenBank/DDBJ databases">
        <title>Biodegradation of gentamicin by bacterial consortia AMQD4 in synthetic medium and raw gentamicin sewage.</title>
        <authorList>
            <person name="Chang H."/>
            <person name="Feng Y."/>
            <person name="Li Z."/>
            <person name="Xue J."/>
            <person name="Cheng D."/>
        </authorList>
    </citation>
    <scope>NUCLEOTIDE SEQUENCE [LARGE SCALE GENOMIC DNA]</scope>
    <source>
        <strain evidence="1 2">BZC3</strain>
    </source>
</reference>
<evidence type="ECO:0000313" key="2">
    <source>
        <dbReference type="Proteomes" id="UP000197024"/>
    </source>
</evidence>
<sequence length="74" mass="8473">MNQTHVIERAFEIAEQDQACPKVSDVREALAREGYTISDLMHLEGWNIREQLRGRIRARGAVAVRRVELAESQP</sequence>
<evidence type="ECO:0000313" key="1">
    <source>
        <dbReference type="EMBL" id="ASD27725.1"/>
    </source>
</evidence>
<name>A0A1Z3M055_BREDI</name>